<protein>
    <submittedName>
        <fullName evidence="2">Aspartyl-tRNA(Asn)/glutamyl-tRNA(Gln) amidotransferase subunit A</fullName>
    </submittedName>
</protein>
<dbReference type="InterPro" id="IPR036928">
    <property type="entry name" value="AS_sf"/>
</dbReference>
<accession>A0A1H0Z6W7</accession>
<dbReference type="SUPFAM" id="SSF75304">
    <property type="entry name" value="Amidase signature (AS) enzymes"/>
    <property type="match status" value="1"/>
</dbReference>
<sequence>MTSHASLDAAALGAHYADGTLTPSAVAEDVIARVESREPELNALYLFDAAQVRADAAASTERWRTGAPLSPFDGVPATVKENIARAGQPKPAGTAIPNPPIAAQNAPATDRLLEAGAIIVGSTTMPDWGMLSSGVSSLHGITRGALNPAHTSGGSSAGAGTAAAAGYGPFHIGTDIGGSIRLPGSWQGLTALKPSEGLIPLDAPYVGRVAGPMTRTAADAMRLMSIVARPDPRDYLTRPYAEMDWTPEPLSPAGLRVGLQLDAGSGLPVEPETRAIIESAAARFADAGATVETLDPFVPAAVLEGLVNFWRSRSFADYEALSAEDRAVVLPFIAEWCIAGAEFSAAQTVRNRGMIEEMARLTRAATQPFDLVLSPVTPVAAFPAEDPMPILDPLETMGHISFTAPYNMSGQPAVSIGAGVQRDGRTVGLQIASGIGSDDRLMRVALWFEGARGGDAEIDWTQVA</sequence>
<dbReference type="RefSeq" id="WP_010154681.1">
    <property type="nucleotide sequence ID" value="NZ_FNKB01000001.1"/>
</dbReference>
<reference evidence="2 3" key="1">
    <citation type="submission" date="2016-10" db="EMBL/GenBank/DDBJ databases">
        <authorList>
            <person name="de Groot N.N."/>
        </authorList>
    </citation>
    <scope>NUCLEOTIDE SEQUENCE [LARGE SCALE GENOMIC DNA]</scope>
    <source>
        <strain evidence="2 3">DSM 22788</strain>
    </source>
</reference>
<proteinExistence type="predicted"/>
<evidence type="ECO:0000313" key="3">
    <source>
        <dbReference type="Proteomes" id="UP000182690"/>
    </source>
</evidence>
<dbReference type="STRING" id="1079994.SAMN04488565_1500"/>
<dbReference type="AlphaFoldDB" id="A0A1H0Z6W7"/>
<keyword evidence="2" id="KW-0808">Transferase</keyword>
<dbReference type="Proteomes" id="UP000182690">
    <property type="component" value="Unassembled WGS sequence"/>
</dbReference>
<organism evidence="2 3">
    <name type="scientific">Leucobacter chromiiresistens</name>
    <dbReference type="NCBI Taxonomy" id="1079994"/>
    <lineage>
        <taxon>Bacteria</taxon>
        <taxon>Bacillati</taxon>
        <taxon>Actinomycetota</taxon>
        <taxon>Actinomycetes</taxon>
        <taxon>Micrococcales</taxon>
        <taxon>Microbacteriaceae</taxon>
        <taxon>Leucobacter</taxon>
    </lineage>
</organism>
<dbReference type="GO" id="GO:0016740">
    <property type="term" value="F:transferase activity"/>
    <property type="evidence" value="ECO:0007669"/>
    <property type="project" value="UniProtKB-KW"/>
</dbReference>
<evidence type="ECO:0000313" key="2">
    <source>
        <dbReference type="EMBL" id="SDQ23192.1"/>
    </source>
</evidence>
<dbReference type="Gene3D" id="3.90.1300.10">
    <property type="entry name" value="Amidase signature (AS) domain"/>
    <property type="match status" value="1"/>
</dbReference>
<dbReference type="InterPro" id="IPR000120">
    <property type="entry name" value="Amidase"/>
</dbReference>
<dbReference type="NCBIfam" id="NF005450">
    <property type="entry name" value="PRK07042.1"/>
    <property type="match status" value="1"/>
</dbReference>
<dbReference type="EMBL" id="FNKB01000001">
    <property type="protein sequence ID" value="SDQ23192.1"/>
    <property type="molecule type" value="Genomic_DNA"/>
</dbReference>
<evidence type="ECO:0000259" key="1">
    <source>
        <dbReference type="Pfam" id="PF01425"/>
    </source>
</evidence>
<dbReference type="PANTHER" id="PTHR11895">
    <property type="entry name" value="TRANSAMIDASE"/>
    <property type="match status" value="1"/>
</dbReference>
<dbReference type="eggNOG" id="COG0154">
    <property type="taxonomic scope" value="Bacteria"/>
</dbReference>
<feature type="domain" description="Amidase" evidence="1">
    <location>
        <begin position="26"/>
        <end position="441"/>
    </location>
</feature>
<dbReference type="OrthoDB" id="5175573at2"/>
<dbReference type="InterPro" id="IPR023631">
    <property type="entry name" value="Amidase_dom"/>
</dbReference>
<dbReference type="Pfam" id="PF01425">
    <property type="entry name" value="Amidase"/>
    <property type="match status" value="1"/>
</dbReference>
<gene>
    <name evidence="2" type="ORF">SAMN04488565_1500</name>
</gene>
<name>A0A1H0Z6W7_9MICO</name>
<dbReference type="PANTHER" id="PTHR11895:SF173">
    <property type="entry name" value="GLUTAMYL-TRNA AMIDOTRANSFERASE SUBUNIT A"/>
    <property type="match status" value="1"/>
</dbReference>